<feature type="region of interest" description="Disordered" evidence="1">
    <location>
        <begin position="50"/>
        <end position="76"/>
    </location>
</feature>
<feature type="compositionally biased region" description="Low complexity" evidence="1">
    <location>
        <begin position="144"/>
        <end position="155"/>
    </location>
</feature>
<feature type="region of interest" description="Disordered" evidence="1">
    <location>
        <begin position="1"/>
        <end position="30"/>
    </location>
</feature>
<dbReference type="Proteomes" id="UP001219525">
    <property type="component" value="Unassembled WGS sequence"/>
</dbReference>
<evidence type="ECO:0000313" key="3">
    <source>
        <dbReference type="Proteomes" id="UP001219525"/>
    </source>
</evidence>
<gene>
    <name evidence="2" type="ORF">GGX14DRAFT_575374</name>
</gene>
<accession>A0AAD6Y626</accession>
<feature type="region of interest" description="Disordered" evidence="1">
    <location>
        <begin position="136"/>
        <end position="155"/>
    </location>
</feature>
<evidence type="ECO:0000313" key="2">
    <source>
        <dbReference type="EMBL" id="KAJ7195823.1"/>
    </source>
</evidence>
<keyword evidence="3" id="KW-1185">Reference proteome</keyword>
<dbReference type="EMBL" id="JARJCW010000088">
    <property type="protein sequence ID" value="KAJ7195823.1"/>
    <property type="molecule type" value="Genomic_DNA"/>
</dbReference>
<sequence>MHHSSPHKAPSPRDHDQPPVGRCCPCSTRRSTLSDIGLCLASLIRRCAADSGDSDGEAEPRQPIWHKSTGTQPSTQDDILAVAHGARLPSRRCARRIAPASSGSLPRGGAPYAHPAHHLRRPRRLDGPVDVLPPFPNLKAKLPSSSTTTTMSSFSGDAFPERMKAAAAQRDSYTTPAHTARKRMRHECDSLTSAAPCANGRDEIPTNSLPHSIHLALPLVTLRLL</sequence>
<evidence type="ECO:0000256" key="1">
    <source>
        <dbReference type="SAM" id="MobiDB-lite"/>
    </source>
</evidence>
<reference evidence="2" key="1">
    <citation type="submission" date="2023-03" db="EMBL/GenBank/DDBJ databases">
        <title>Massive genome expansion in bonnet fungi (Mycena s.s.) driven by repeated elements and novel gene families across ecological guilds.</title>
        <authorList>
            <consortium name="Lawrence Berkeley National Laboratory"/>
            <person name="Harder C.B."/>
            <person name="Miyauchi S."/>
            <person name="Viragh M."/>
            <person name="Kuo A."/>
            <person name="Thoen E."/>
            <person name="Andreopoulos B."/>
            <person name="Lu D."/>
            <person name="Skrede I."/>
            <person name="Drula E."/>
            <person name="Henrissat B."/>
            <person name="Morin E."/>
            <person name="Kohler A."/>
            <person name="Barry K."/>
            <person name="LaButti K."/>
            <person name="Morin E."/>
            <person name="Salamov A."/>
            <person name="Lipzen A."/>
            <person name="Mereny Z."/>
            <person name="Hegedus B."/>
            <person name="Baldrian P."/>
            <person name="Stursova M."/>
            <person name="Weitz H."/>
            <person name="Taylor A."/>
            <person name="Grigoriev I.V."/>
            <person name="Nagy L.G."/>
            <person name="Martin F."/>
            <person name="Kauserud H."/>
        </authorList>
    </citation>
    <scope>NUCLEOTIDE SEQUENCE</scope>
    <source>
        <strain evidence="2">9144</strain>
    </source>
</reference>
<dbReference type="AlphaFoldDB" id="A0AAD6Y626"/>
<name>A0AAD6Y626_9AGAR</name>
<proteinExistence type="predicted"/>
<protein>
    <submittedName>
        <fullName evidence="2">Uncharacterized protein</fullName>
    </submittedName>
</protein>
<comment type="caution">
    <text evidence="2">The sequence shown here is derived from an EMBL/GenBank/DDBJ whole genome shotgun (WGS) entry which is preliminary data.</text>
</comment>
<organism evidence="2 3">
    <name type="scientific">Mycena pura</name>
    <dbReference type="NCBI Taxonomy" id="153505"/>
    <lineage>
        <taxon>Eukaryota</taxon>
        <taxon>Fungi</taxon>
        <taxon>Dikarya</taxon>
        <taxon>Basidiomycota</taxon>
        <taxon>Agaricomycotina</taxon>
        <taxon>Agaricomycetes</taxon>
        <taxon>Agaricomycetidae</taxon>
        <taxon>Agaricales</taxon>
        <taxon>Marasmiineae</taxon>
        <taxon>Mycenaceae</taxon>
        <taxon>Mycena</taxon>
    </lineage>
</organism>